<feature type="domain" description="Peptidase M13 N-terminal" evidence="9">
    <location>
        <begin position="1"/>
        <end position="64"/>
    </location>
</feature>
<dbReference type="SUPFAM" id="SSF55486">
    <property type="entry name" value="Metalloproteases ('zincins'), catalytic domain"/>
    <property type="match status" value="1"/>
</dbReference>
<protein>
    <submittedName>
        <fullName evidence="10">Endothelin-converting enzyme 1</fullName>
    </submittedName>
</protein>
<dbReference type="PROSITE" id="PS51885">
    <property type="entry name" value="NEPRILYSIN"/>
    <property type="match status" value="1"/>
</dbReference>
<dbReference type="Pfam" id="PF01431">
    <property type="entry name" value="Peptidase_M13"/>
    <property type="match status" value="1"/>
</dbReference>
<evidence type="ECO:0000256" key="1">
    <source>
        <dbReference type="ARBA" id="ARBA00001947"/>
    </source>
</evidence>
<evidence type="ECO:0000313" key="11">
    <source>
        <dbReference type="Proteomes" id="UP000762676"/>
    </source>
</evidence>
<dbReference type="GO" id="GO:0005886">
    <property type="term" value="C:plasma membrane"/>
    <property type="evidence" value="ECO:0007669"/>
    <property type="project" value="TreeGrafter"/>
</dbReference>
<comment type="similarity">
    <text evidence="2">Belongs to the peptidase M13 family.</text>
</comment>
<dbReference type="Proteomes" id="UP000762676">
    <property type="component" value="Unassembled WGS sequence"/>
</dbReference>
<evidence type="ECO:0000256" key="7">
    <source>
        <dbReference type="ARBA" id="ARBA00023049"/>
    </source>
</evidence>
<dbReference type="GO" id="GO:0004222">
    <property type="term" value="F:metalloendopeptidase activity"/>
    <property type="evidence" value="ECO:0007669"/>
    <property type="project" value="InterPro"/>
</dbReference>
<dbReference type="PANTHER" id="PTHR11733">
    <property type="entry name" value="ZINC METALLOPROTEASE FAMILY M13 NEPRILYSIN-RELATED"/>
    <property type="match status" value="1"/>
</dbReference>
<evidence type="ECO:0000256" key="4">
    <source>
        <dbReference type="ARBA" id="ARBA00022723"/>
    </source>
</evidence>
<dbReference type="InterPro" id="IPR024079">
    <property type="entry name" value="MetalloPept_cat_dom_sf"/>
</dbReference>
<keyword evidence="11" id="KW-1185">Reference proteome</keyword>
<keyword evidence="5" id="KW-0378">Hydrolase</keyword>
<comment type="cofactor">
    <cofactor evidence="1">
        <name>Zn(2+)</name>
        <dbReference type="ChEBI" id="CHEBI:29105"/>
    </cofactor>
</comment>
<organism evidence="10 11">
    <name type="scientific">Elysia marginata</name>
    <dbReference type="NCBI Taxonomy" id="1093978"/>
    <lineage>
        <taxon>Eukaryota</taxon>
        <taxon>Metazoa</taxon>
        <taxon>Spiralia</taxon>
        <taxon>Lophotrochozoa</taxon>
        <taxon>Mollusca</taxon>
        <taxon>Gastropoda</taxon>
        <taxon>Heterobranchia</taxon>
        <taxon>Euthyneura</taxon>
        <taxon>Panpulmonata</taxon>
        <taxon>Sacoglossa</taxon>
        <taxon>Placobranchoidea</taxon>
        <taxon>Plakobranchidae</taxon>
        <taxon>Elysia</taxon>
    </lineage>
</organism>
<dbReference type="GO" id="GO:0016485">
    <property type="term" value="P:protein processing"/>
    <property type="evidence" value="ECO:0007669"/>
    <property type="project" value="TreeGrafter"/>
</dbReference>
<gene>
    <name evidence="10" type="ORF">ElyMa_001104300</name>
</gene>
<keyword evidence="3" id="KW-0645">Protease</keyword>
<evidence type="ECO:0000256" key="3">
    <source>
        <dbReference type="ARBA" id="ARBA00022670"/>
    </source>
</evidence>
<dbReference type="GO" id="GO:0046872">
    <property type="term" value="F:metal ion binding"/>
    <property type="evidence" value="ECO:0007669"/>
    <property type="project" value="UniProtKB-KW"/>
</dbReference>
<evidence type="ECO:0000256" key="5">
    <source>
        <dbReference type="ARBA" id="ARBA00022801"/>
    </source>
</evidence>
<name>A0AAV4HU32_9GAST</name>
<keyword evidence="4" id="KW-0479">Metal-binding</keyword>
<evidence type="ECO:0000256" key="6">
    <source>
        <dbReference type="ARBA" id="ARBA00022833"/>
    </source>
</evidence>
<feature type="domain" description="Peptidase M13 C-terminal" evidence="8">
    <location>
        <begin position="127"/>
        <end position="338"/>
    </location>
</feature>
<dbReference type="Gene3D" id="3.40.390.10">
    <property type="entry name" value="Collagenase (Catalytic Domain)"/>
    <property type="match status" value="1"/>
</dbReference>
<comment type="caution">
    <text evidence="10">The sequence shown here is derived from an EMBL/GenBank/DDBJ whole genome shotgun (WGS) entry which is preliminary data.</text>
</comment>
<evidence type="ECO:0000259" key="9">
    <source>
        <dbReference type="Pfam" id="PF05649"/>
    </source>
</evidence>
<keyword evidence="6" id="KW-0862">Zinc</keyword>
<sequence>MADAMDAVFIENFVKSENKAEANRILDAVRTEMLRGIDNLKWMKSEDRQTARNKISESLYKIGYADYMVDHEFMDSLYEAATIDESDFFGNMLNLNKLYRKQYNRLIGRQGSRTLWAYHIFDPIVEYYNPWHELIATAAVFQSPLFSHEGPSYYNFGTVGSMIAKHLIHAVDEIGSSFRLDGQHLGNWWTHTTTQHYRTIRKCAMDAQSHLDFGTFNVGDEQITRNVSNFASDYVPELLADASGLKLAYKAFKVFGKSQPEKMVVPAGFPGRTIDQMFFLAFAQANCQNTPDNMKLYQLDGNQYPSKARVNLAVSQVAEFSEAFQCKPGQPMHPKKQCVLF</sequence>
<dbReference type="PANTHER" id="PTHR11733:SF167">
    <property type="entry name" value="FI17812P1-RELATED"/>
    <property type="match status" value="1"/>
</dbReference>
<dbReference type="InterPro" id="IPR018497">
    <property type="entry name" value="Peptidase_M13_C"/>
</dbReference>
<proteinExistence type="inferred from homology"/>
<evidence type="ECO:0000256" key="2">
    <source>
        <dbReference type="ARBA" id="ARBA00007357"/>
    </source>
</evidence>
<evidence type="ECO:0000313" key="10">
    <source>
        <dbReference type="EMBL" id="GFS01694.1"/>
    </source>
</evidence>
<evidence type="ECO:0000259" key="8">
    <source>
        <dbReference type="Pfam" id="PF01431"/>
    </source>
</evidence>
<dbReference type="AlphaFoldDB" id="A0AAV4HU32"/>
<keyword evidence="7" id="KW-0482">Metalloprotease</keyword>
<dbReference type="InterPro" id="IPR000718">
    <property type="entry name" value="Peptidase_M13"/>
</dbReference>
<reference evidence="10 11" key="1">
    <citation type="journal article" date="2021" name="Elife">
        <title>Chloroplast acquisition without the gene transfer in kleptoplastic sea slugs, Plakobranchus ocellatus.</title>
        <authorList>
            <person name="Maeda T."/>
            <person name="Takahashi S."/>
            <person name="Yoshida T."/>
            <person name="Shimamura S."/>
            <person name="Takaki Y."/>
            <person name="Nagai Y."/>
            <person name="Toyoda A."/>
            <person name="Suzuki Y."/>
            <person name="Arimoto A."/>
            <person name="Ishii H."/>
            <person name="Satoh N."/>
            <person name="Nishiyama T."/>
            <person name="Hasebe M."/>
            <person name="Maruyama T."/>
            <person name="Minagawa J."/>
            <person name="Obokata J."/>
            <person name="Shigenobu S."/>
        </authorList>
    </citation>
    <scope>NUCLEOTIDE SEQUENCE [LARGE SCALE GENOMIC DNA]</scope>
</reference>
<accession>A0AAV4HU32</accession>
<dbReference type="Pfam" id="PF05649">
    <property type="entry name" value="Peptidase_M13_N"/>
    <property type="match status" value="1"/>
</dbReference>
<dbReference type="EMBL" id="BMAT01002208">
    <property type="protein sequence ID" value="GFS01694.1"/>
    <property type="molecule type" value="Genomic_DNA"/>
</dbReference>
<dbReference type="InterPro" id="IPR008753">
    <property type="entry name" value="Peptidase_M13_N"/>
</dbReference>